<dbReference type="InterPro" id="IPR003593">
    <property type="entry name" value="AAA+_ATPase"/>
</dbReference>
<organism evidence="2 3">
    <name type="scientific">Photobacterium galatheae</name>
    <dbReference type="NCBI Taxonomy" id="1654360"/>
    <lineage>
        <taxon>Bacteria</taxon>
        <taxon>Pseudomonadati</taxon>
        <taxon>Pseudomonadota</taxon>
        <taxon>Gammaproteobacteria</taxon>
        <taxon>Vibrionales</taxon>
        <taxon>Vibrionaceae</taxon>
        <taxon>Photobacterium</taxon>
    </lineage>
</organism>
<dbReference type="CDD" id="cd00009">
    <property type="entry name" value="AAA"/>
    <property type="match status" value="1"/>
</dbReference>
<dbReference type="STRING" id="1654360.EA58_05380"/>
<dbReference type="PANTHER" id="PTHR35894:SF7">
    <property type="entry name" value="GENERAL SECRETION PATHWAY PROTEIN A-RELATED"/>
    <property type="match status" value="1"/>
</dbReference>
<dbReference type="PANTHER" id="PTHR35894">
    <property type="entry name" value="GENERAL SECRETION PATHWAY PROTEIN A-RELATED"/>
    <property type="match status" value="1"/>
</dbReference>
<dbReference type="Pfam" id="PF13401">
    <property type="entry name" value="AAA_22"/>
    <property type="match status" value="1"/>
</dbReference>
<evidence type="ECO:0000259" key="1">
    <source>
        <dbReference type="SMART" id="SM00382"/>
    </source>
</evidence>
<feature type="domain" description="AAA+ ATPase" evidence="1">
    <location>
        <begin position="42"/>
        <end position="182"/>
    </location>
</feature>
<evidence type="ECO:0000313" key="2">
    <source>
        <dbReference type="EMBL" id="KDM92804.1"/>
    </source>
</evidence>
<dbReference type="SMART" id="SM00382">
    <property type="entry name" value="AAA"/>
    <property type="match status" value="1"/>
</dbReference>
<comment type="caution">
    <text evidence="2">The sequence shown here is derived from an EMBL/GenBank/DDBJ whole genome shotgun (WGS) entry which is preliminary data.</text>
</comment>
<keyword evidence="3" id="KW-1185">Reference proteome</keyword>
<name>A0A066RR27_9GAMM</name>
<dbReference type="InterPro" id="IPR049945">
    <property type="entry name" value="AAA_22"/>
</dbReference>
<sequence>MYLDHFGFKQLPFRLTPDTELFYALPPHLEAIQMTLSALAMGEGFIQIAGEVGTGKTLVCRMLVRQLLAQYELAYLPTPAMSGRELRAALAKELGLEPEEDHLTLTESIHRTLIERKRAGRSVVVLLDEAQALPDDALEALRLLGNLETEQEKLLQIVLLGQPELDARLATPQLRQFHQRITFRAVLRPLDLAETVSYIDHRLGKAGAESGLIPLARQKEIWQASGGIPRLINQLCHKAFIMACSAGRGAVNKADIRAAIEDTRAARQPRWHFPVLWGWN</sequence>
<proteinExistence type="predicted"/>
<dbReference type="InterPro" id="IPR052026">
    <property type="entry name" value="ExeA_AAA_ATPase_DNA-bind"/>
</dbReference>
<dbReference type="OrthoDB" id="9780149at2"/>
<gene>
    <name evidence="2" type="ORF">EA58_05380</name>
</gene>
<evidence type="ECO:0000313" key="3">
    <source>
        <dbReference type="Proteomes" id="UP000027192"/>
    </source>
</evidence>
<accession>A0A066RR27</accession>
<reference evidence="2 3" key="1">
    <citation type="submission" date="2014-04" db="EMBL/GenBank/DDBJ databases">
        <title>Draft genome sequence of Photobacterium halotolerans S2753: a solonamide, ngercheumicin and holomycin producer.</title>
        <authorList>
            <person name="Machado H.R."/>
            <person name="Gram L."/>
        </authorList>
    </citation>
    <scope>NUCLEOTIDE SEQUENCE [LARGE SCALE GENOMIC DNA]</scope>
    <source>
        <strain evidence="2 3">S2753</strain>
    </source>
</reference>
<dbReference type="SUPFAM" id="SSF52540">
    <property type="entry name" value="P-loop containing nucleoside triphosphate hydrolases"/>
    <property type="match status" value="1"/>
</dbReference>
<dbReference type="GO" id="GO:0016887">
    <property type="term" value="F:ATP hydrolysis activity"/>
    <property type="evidence" value="ECO:0007669"/>
    <property type="project" value="InterPro"/>
</dbReference>
<dbReference type="AlphaFoldDB" id="A0A066RR27"/>
<dbReference type="RefSeq" id="WP_036749770.1">
    <property type="nucleotide sequence ID" value="NZ_JAGSGC010000005.1"/>
</dbReference>
<dbReference type="EMBL" id="JMIB01000006">
    <property type="protein sequence ID" value="KDM92804.1"/>
    <property type="molecule type" value="Genomic_DNA"/>
</dbReference>
<dbReference type="InterPro" id="IPR027417">
    <property type="entry name" value="P-loop_NTPase"/>
</dbReference>
<dbReference type="Proteomes" id="UP000027192">
    <property type="component" value="Unassembled WGS sequence"/>
</dbReference>
<dbReference type="Gene3D" id="3.40.50.300">
    <property type="entry name" value="P-loop containing nucleotide triphosphate hydrolases"/>
    <property type="match status" value="1"/>
</dbReference>
<protein>
    <submittedName>
        <fullName evidence="2">MSHA biogenesis protein MshM</fullName>
    </submittedName>
</protein>